<protein>
    <recommendedName>
        <fullName evidence="3">Pilus assembly protein PilL</fullName>
    </recommendedName>
</protein>
<organism evidence="1 2">
    <name type="scientific">Vibrio sinensis</name>
    <dbReference type="NCBI Taxonomy" id="2302434"/>
    <lineage>
        <taxon>Bacteria</taxon>
        <taxon>Pseudomonadati</taxon>
        <taxon>Pseudomonadota</taxon>
        <taxon>Gammaproteobacteria</taxon>
        <taxon>Vibrionales</taxon>
        <taxon>Vibrionaceae</taxon>
        <taxon>Vibrio</taxon>
    </lineage>
</organism>
<dbReference type="OrthoDB" id="5870900at2"/>
<name>A0A3A6QYQ2_9VIBR</name>
<dbReference type="PROSITE" id="PS51257">
    <property type="entry name" value="PROKAR_LIPOPROTEIN"/>
    <property type="match status" value="1"/>
</dbReference>
<evidence type="ECO:0000313" key="2">
    <source>
        <dbReference type="Proteomes" id="UP000273252"/>
    </source>
</evidence>
<accession>A0A3A6QYQ2</accession>
<dbReference type="AlphaFoldDB" id="A0A3A6QYQ2"/>
<keyword evidence="2" id="KW-1185">Reference proteome</keyword>
<sequence>MRMIALSVMGVLVGCASSEPPTPIPPSPPLNLRVAPPLEIATPIQTSRYVLERRSPASQLTDMLDVPVDARMPAMANLTVKDGLDFLLTGSGMRVRTPTSYGESQMYAQPLPIAQMDMGQIPLRHAIQVLGGQAFELEEDVVKREVGFRLKNGYVWAPPKYDDIQPSVTLNKALLANRSEVDRATDAQSLDADNDNLFSSSAVRHSTQPVTVINNKKSLLSTKSTLSNGQSVTPPSSQAMNVKTFTIATGESYREAILRWANGAGFERVALAQEPTFLDALDNRSTSGFLVKGSLRTAVAKLAEETPELSRLTLYENAVAGLAALHPYRTQAVTVFMTQGDTLEEVITNAVKQYDWNWDKAHSWNAANYAFSTDYPVVTRRADISSALSILLKQYPLEARRLDANRTIYIREATPL</sequence>
<evidence type="ECO:0000313" key="1">
    <source>
        <dbReference type="EMBL" id="RJX68646.1"/>
    </source>
</evidence>
<dbReference type="InterPro" id="IPR022260">
    <property type="entry name" value="Integr_conj_element_PilL"/>
</dbReference>
<dbReference type="NCBIfam" id="TIGR03748">
    <property type="entry name" value="conj_PilL"/>
    <property type="match status" value="1"/>
</dbReference>
<gene>
    <name evidence="1" type="ORF">DZ860_16770</name>
</gene>
<dbReference type="Proteomes" id="UP000273252">
    <property type="component" value="Unassembled WGS sequence"/>
</dbReference>
<evidence type="ECO:0008006" key="3">
    <source>
        <dbReference type="Google" id="ProtNLM"/>
    </source>
</evidence>
<comment type="caution">
    <text evidence="1">The sequence shown here is derived from an EMBL/GenBank/DDBJ whole genome shotgun (WGS) entry which is preliminary data.</text>
</comment>
<dbReference type="EMBL" id="QVMU01000019">
    <property type="protein sequence ID" value="RJX68646.1"/>
    <property type="molecule type" value="Genomic_DNA"/>
</dbReference>
<proteinExistence type="predicted"/>
<reference evidence="1 2" key="1">
    <citation type="submission" date="2018-08" db="EMBL/GenBank/DDBJ databases">
        <title>Vibrio isolated from the Eastern China Marginal Seas.</title>
        <authorList>
            <person name="Li Y."/>
        </authorList>
    </citation>
    <scope>NUCLEOTIDE SEQUENCE [LARGE SCALE GENOMIC DNA]</scope>
    <source>
        <strain evidence="1 2">BEI233</strain>
    </source>
</reference>
<dbReference type="RefSeq" id="WP_120033612.1">
    <property type="nucleotide sequence ID" value="NZ_QVMU01000019.1"/>
</dbReference>